<dbReference type="InParanoid" id="A0A1X7TC43"/>
<accession>A0A1X7TC43</accession>
<organism evidence="1">
    <name type="scientific">Amphimedon queenslandica</name>
    <name type="common">Sponge</name>
    <dbReference type="NCBI Taxonomy" id="400682"/>
    <lineage>
        <taxon>Eukaryota</taxon>
        <taxon>Metazoa</taxon>
        <taxon>Porifera</taxon>
        <taxon>Demospongiae</taxon>
        <taxon>Heteroscleromorpha</taxon>
        <taxon>Haplosclerida</taxon>
        <taxon>Niphatidae</taxon>
        <taxon>Amphimedon</taxon>
    </lineage>
</organism>
<sequence length="49" mass="6044">LSSYRQKKIKIKLIKKLKKFRRHRKKSEKIIKIRNNNPKVLPSYPKKIK</sequence>
<dbReference type="EnsemblMetazoa" id="Aqu2.1.12022_001">
    <property type="protein sequence ID" value="Aqu2.1.12022_001"/>
    <property type="gene ID" value="Aqu2.1.12022"/>
</dbReference>
<dbReference type="AlphaFoldDB" id="A0A1X7TC43"/>
<name>A0A1X7TC43_AMPQE</name>
<proteinExistence type="predicted"/>
<evidence type="ECO:0000313" key="1">
    <source>
        <dbReference type="EnsemblMetazoa" id="Aqu2.1.12022_001"/>
    </source>
</evidence>
<reference evidence="1" key="1">
    <citation type="submission" date="2017-05" db="UniProtKB">
        <authorList>
            <consortium name="EnsemblMetazoa"/>
        </authorList>
    </citation>
    <scope>IDENTIFICATION</scope>
</reference>
<protein>
    <submittedName>
        <fullName evidence="1">Uncharacterized protein</fullName>
    </submittedName>
</protein>